<evidence type="ECO:0000256" key="1">
    <source>
        <dbReference type="SAM" id="MobiDB-lite"/>
    </source>
</evidence>
<reference evidence="2 3" key="1">
    <citation type="journal article" date="2013" name="BMC Genomics">
        <title>Reconstruction of the lipid metabolism for the microalga Monoraphidium neglectum from its genome sequence reveals characteristics suitable for biofuel production.</title>
        <authorList>
            <person name="Bogen C."/>
            <person name="Al-Dilaimi A."/>
            <person name="Albersmeier A."/>
            <person name="Wichmann J."/>
            <person name="Grundmann M."/>
            <person name="Rupp O."/>
            <person name="Lauersen K.J."/>
            <person name="Blifernez-Klassen O."/>
            <person name="Kalinowski J."/>
            <person name="Goesmann A."/>
            <person name="Mussgnug J.H."/>
            <person name="Kruse O."/>
        </authorList>
    </citation>
    <scope>NUCLEOTIDE SEQUENCE [LARGE SCALE GENOMIC DNA]</scope>
    <source>
        <strain evidence="2 3">SAG 48.87</strain>
    </source>
</reference>
<accession>A0A0D2MFV8</accession>
<feature type="region of interest" description="Disordered" evidence="1">
    <location>
        <begin position="304"/>
        <end position="326"/>
    </location>
</feature>
<proteinExistence type="predicted"/>
<dbReference type="RefSeq" id="XP_013898591.1">
    <property type="nucleotide sequence ID" value="XM_014043137.1"/>
</dbReference>
<dbReference type="GeneID" id="25741265"/>
<dbReference type="KEGG" id="mng:MNEG_8389"/>
<sequence>MSDTIGARVVPIEAAAATAATAAAAAPSLPPLSAPPLGSGSFGARSGSASGSSGRSGGRLVCTPSGAPLCASGDVDAIIDTAAMQAASAAAASHTVAAAARAEAAGFVVPIRDAGPGGPGAGSAAGGGAAAVAAAEFDAVFGAGDGAPTLAALFGGQAGADRSLDSLSLPSMQDPDGWAELLRDLRRWSSNTSRSNPSFNATDWIPDIIGRVDEDEEAAAATAAAADGTAGGAALAAQRAKRERSGGYNTRAHQQLLAQATVNDDSFSADTLRAMLRGDHAGSMGRHMPALRIGSAQNDAAARAAAMAGRVTPHDKSGPGGGAARG</sequence>
<gene>
    <name evidence="2" type="ORF">MNEG_8389</name>
</gene>
<dbReference type="Proteomes" id="UP000054498">
    <property type="component" value="Unassembled WGS sequence"/>
</dbReference>
<organism evidence="2 3">
    <name type="scientific">Monoraphidium neglectum</name>
    <dbReference type="NCBI Taxonomy" id="145388"/>
    <lineage>
        <taxon>Eukaryota</taxon>
        <taxon>Viridiplantae</taxon>
        <taxon>Chlorophyta</taxon>
        <taxon>core chlorophytes</taxon>
        <taxon>Chlorophyceae</taxon>
        <taxon>CS clade</taxon>
        <taxon>Sphaeropleales</taxon>
        <taxon>Selenastraceae</taxon>
        <taxon>Monoraphidium</taxon>
    </lineage>
</organism>
<protein>
    <submittedName>
        <fullName evidence="2">Uncharacterized protein</fullName>
    </submittedName>
</protein>
<keyword evidence="3" id="KW-1185">Reference proteome</keyword>
<name>A0A0D2MFV8_9CHLO</name>
<evidence type="ECO:0000313" key="2">
    <source>
        <dbReference type="EMBL" id="KIY99571.1"/>
    </source>
</evidence>
<dbReference type="EMBL" id="KK101808">
    <property type="protein sequence ID" value="KIY99571.1"/>
    <property type="molecule type" value="Genomic_DNA"/>
</dbReference>
<dbReference type="AlphaFoldDB" id="A0A0D2MFV8"/>
<evidence type="ECO:0000313" key="3">
    <source>
        <dbReference type="Proteomes" id="UP000054498"/>
    </source>
</evidence>